<accession>A0A1W6JYP4</accession>
<dbReference type="GO" id="GO:0005975">
    <property type="term" value="P:carbohydrate metabolic process"/>
    <property type="evidence" value="ECO:0007669"/>
    <property type="project" value="InterPro"/>
</dbReference>
<dbReference type="Proteomes" id="UP000193404">
    <property type="component" value="Chromosome"/>
</dbReference>
<dbReference type="STRING" id="282676.B6F84_04960"/>
<dbReference type="InterPro" id="IPR017853">
    <property type="entry name" value="GH"/>
</dbReference>
<dbReference type="InterPro" id="IPR033132">
    <property type="entry name" value="GH_1_N_CS"/>
</dbReference>
<comment type="similarity">
    <text evidence="1 5">Belongs to the glycosyl hydrolase 1 family.</text>
</comment>
<dbReference type="AlphaFoldDB" id="A0A1W6JYP4"/>
<dbReference type="PANTHER" id="PTHR10353">
    <property type="entry name" value="GLYCOSYL HYDROLASE"/>
    <property type="match status" value="1"/>
</dbReference>
<keyword evidence="2 6" id="KW-0378">Hydrolase</keyword>
<dbReference type="GO" id="GO:0008422">
    <property type="term" value="F:beta-glucosidase activity"/>
    <property type="evidence" value="ECO:0007669"/>
    <property type="project" value="TreeGrafter"/>
</dbReference>
<dbReference type="InterPro" id="IPR053427">
    <property type="entry name" value="Beta-galactosidase"/>
</dbReference>
<evidence type="ECO:0000313" key="8">
    <source>
        <dbReference type="Proteomes" id="UP000193404"/>
    </source>
</evidence>
<dbReference type="RefSeq" id="WP_148691211.1">
    <property type="nucleotide sequence ID" value="NZ_CP020477.1"/>
</dbReference>
<organism evidence="7 8">
    <name type="scientific">Acidianus manzaensis</name>
    <dbReference type="NCBI Taxonomy" id="282676"/>
    <lineage>
        <taxon>Archaea</taxon>
        <taxon>Thermoproteota</taxon>
        <taxon>Thermoprotei</taxon>
        <taxon>Sulfolobales</taxon>
        <taxon>Sulfolobaceae</taxon>
        <taxon>Acidianus</taxon>
    </lineage>
</organism>
<evidence type="ECO:0000313" key="7">
    <source>
        <dbReference type="EMBL" id="ARM75441.1"/>
    </source>
</evidence>
<name>A0A1W6JYP4_9CREN</name>
<dbReference type="PANTHER" id="PTHR10353:SF209">
    <property type="entry name" value="GALACTOLIPID GALACTOSYLTRANSFERASE SFR2, CHLOROPLASTIC"/>
    <property type="match status" value="1"/>
</dbReference>
<dbReference type="PRINTS" id="PR00131">
    <property type="entry name" value="GLHYDRLASE1"/>
</dbReference>
<dbReference type="EMBL" id="CP020477">
    <property type="protein sequence ID" value="ARM75441.1"/>
    <property type="molecule type" value="Genomic_DNA"/>
</dbReference>
<proteinExistence type="inferred from homology"/>
<evidence type="ECO:0000256" key="1">
    <source>
        <dbReference type="ARBA" id="ARBA00010838"/>
    </source>
</evidence>
<feature type="active site" description="Nucleophile" evidence="4">
    <location>
        <position position="380"/>
    </location>
</feature>
<dbReference type="NCBIfam" id="NF041004">
    <property type="entry name" value="Beta_gal_BgaS"/>
    <property type="match status" value="1"/>
</dbReference>
<dbReference type="PROSITE" id="PS00572">
    <property type="entry name" value="GLYCOSYL_HYDROL_F1_1"/>
    <property type="match status" value="1"/>
</dbReference>
<gene>
    <name evidence="7" type="ORF">B6F84_04960</name>
</gene>
<dbReference type="PROSITE" id="PS00653">
    <property type="entry name" value="GLYCOSYL_HYDROL_F1_2"/>
    <property type="match status" value="1"/>
</dbReference>
<protein>
    <submittedName>
        <fullName evidence="7">Beta-galactosidase</fullName>
    </submittedName>
</protein>
<dbReference type="SUPFAM" id="SSF51445">
    <property type="entry name" value="(Trans)glycosidases"/>
    <property type="match status" value="1"/>
</dbReference>
<dbReference type="GeneID" id="41590246"/>
<dbReference type="Pfam" id="PF00232">
    <property type="entry name" value="Glyco_hydro_1"/>
    <property type="match status" value="1"/>
</dbReference>
<dbReference type="Gene3D" id="3.20.20.80">
    <property type="entry name" value="Glycosidases"/>
    <property type="match status" value="1"/>
</dbReference>
<dbReference type="OrthoDB" id="84443at2157"/>
<dbReference type="InterPro" id="IPR018120">
    <property type="entry name" value="Glyco_hydro_1_AS"/>
</dbReference>
<evidence type="ECO:0000256" key="3">
    <source>
        <dbReference type="ARBA" id="ARBA00023295"/>
    </source>
</evidence>
<evidence type="ECO:0000256" key="4">
    <source>
        <dbReference type="PROSITE-ProRule" id="PRU10055"/>
    </source>
</evidence>
<reference evidence="7 8" key="1">
    <citation type="submission" date="2017-03" db="EMBL/GenBank/DDBJ databases">
        <title>Sulfur activation and transportation mechanism of thermophilic Archaea Acidianus manzaensis YN-25.</title>
        <authorList>
            <person name="Ma Y."/>
            <person name="Yang Y."/>
            <person name="Xia J."/>
        </authorList>
    </citation>
    <scope>NUCLEOTIDE SEQUENCE [LARGE SCALE GENOMIC DNA]</scope>
    <source>
        <strain evidence="7 8">YN-25</strain>
    </source>
</reference>
<sequence length="486" mass="57099">MIGFPNNFKFGWSQSGFQFEMGSSNSEDPNTDWYVWVHDKENIMSRIVSGDFPEDGANYWENYRIFHDNAERMHLKIARLGIEWSRIFPKPLPKPKDFKENEEDITEVEINENILREIDHYANKDAITHYREIFKDIKNREIHLILNLYHWPLPLWLHDPIRIRNGDLTGPMGWLSTRTVYEFARFSAYVAWKFDDLVDLYVTINEPNVVWGNSFIPSIKANLELRKKAFYNLVQAHARAYDAIKNISKKSVGIVYANTSFQPASENDIEAVEIAEYENRWMYFDAIIRGEIKKQEKIIREDLKNKVDWIGVNYYTRTVVKKIEDGYTRVNGYGHSCGPNSVSPSGFPCSDNGWEVAPEGLYDVLVKYWNRYHIHMYVTENGIADDMDYLRPYSLVSHIYQTNRAINEGADVRGYMHWSISDNYEWGVGFSMKFGLLKVDFPTKKLYWRPSAFVYREIAKNNGITDELEFLNRIPPVQLCRCKKEL</sequence>
<dbReference type="InterPro" id="IPR001360">
    <property type="entry name" value="Glyco_hydro_1"/>
</dbReference>
<keyword evidence="3 6" id="KW-0326">Glycosidase</keyword>
<evidence type="ECO:0000256" key="6">
    <source>
        <dbReference type="RuleBase" id="RU004468"/>
    </source>
</evidence>
<dbReference type="KEGG" id="aman:B6F84_04960"/>
<keyword evidence="8" id="KW-1185">Reference proteome</keyword>
<evidence type="ECO:0000256" key="5">
    <source>
        <dbReference type="RuleBase" id="RU003690"/>
    </source>
</evidence>
<evidence type="ECO:0000256" key="2">
    <source>
        <dbReference type="ARBA" id="ARBA00022801"/>
    </source>
</evidence>